<organism evidence="1 2">
    <name type="scientific">Flavobacterium alvei</name>
    <dbReference type="NCBI Taxonomy" id="2080416"/>
    <lineage>
        <taxon>Bacteria</taxon>
        <taxon>Pseudomonadati</taxon>
        <taxon>Bacteroidota</taxon>
        <taxon>Flavobacteriia</taxon>
        <taxon>Flavobacteriales</taxon>
        <taxon>Flavobacteriaceae</taxon>
        <taxon>Flavobacterium</taxon>
    </lineage>
</organism>
<protein>
    <submittedName>
        <fullName evidence="1">Uncharacterized protein</fullName>
    </submittedName>
</protein>
<evidence type="ECO:0000313" key="1">
    <source>
        <dbReference type="EMBL" id="POY40375.1"/>
    </source>
</evidence>
<dbReference type="AlphaFoldDB" id="A0A2S5ACW0"/>
<reference evidence="1 2" key="1">
    <citation type="submission" date="2018-01" db="EMBL/GenBank/DDBJ databases">
        <authorList>
            <person name="Gaut B.S."/>
            <person name="Morton B.R."/>
            <person name="Clegg M.T."/>
            <person name="Duvall M.R."/>
        </authorList>
    </citation>
    <scope>NUCLEOTIDE SEQUENCE [LARGE SCALE GENOMIC DNA]</scope>
    <source>
        <strain evidence="1 2">HR-AY</strain>
    </source>
</reference>
<accession>A0A2S5ACW0</accession>
<name>A0A2S5ACW0_9FLAO</name>
<keyword evidence="2" id="KW-1185">Reference proteome</keyword>
<evidence type="ECO:0000313" key="2">
    <source>
        <dbReference type="Proteomes" id="UP000237310"/>
    </source>
</evidence>
<comment type="caution">
    <text evidence="1">The sequence shown here is derived from an EMBL/GenBank/DDBJ whole genome shotgun (WGS) entry which is preliminary data.</text>
</comment>
<sequence length="123" mass="14162">MVIFIIILLVVIVYIYKFNNRDRNLDYKYSPEFKNLSNVDKMLIEIINGLEASIKQDVLNKFADDYTKIVAITSIINQRETSFLNSINEIANQENISVALAKKVINTACNTVRMTYGLDTKDY</sequence>
<gene>
    <name evidence="1" type="ORF">C3L50_06950</name>
</gene>
<proteinExistence type="predicted"/>
<dbReference type="Proteomes" id="UP000237310">
    <property type="component" value="Unassembled WGS sequence"/>
</dbReference>
<dbReference type="EMBL" id="PQVG01000003">
    <property type="protein sequence ID" value="POY40375.1"/>
    <property type="molecule type" value="Genomic_DNA"/>
</dbReference>